<sequence length="157" mass="16959">MSDPGRELRAEAEVAAPPAAVWSLLTDLSRMPEWSPELVRMVPLKRGGLRVGQWYLGINRRKGVVWPTRNVVALLEPGRVLAWDTTSSGARWIWELAPAGPEGASTRVVHRRPVPGRLTRSSRIFAPLALGGGAGHADELEAGMAQTVARLRAAAEG</sequence>
<dbReference type="SUPFAM" id="SSF55961">
    <property type="entry name" value="Bet v1-like"/>
    <property type="match status" value="1"/>
</dbReference>
<reference evidence="1 2" key="1">
    <citation type="submission" date="2019-12" db="EMBL/GenBank/DDBJ databases">
        <authorList>
            <person name="Huq M.A."/>
        </authorList>
    </citation>
    <scope>NUCLEOTIDE SEQUENCE [LARGE SCALE GENOMIC DNA]</scope>
    <source>
        <strain evidence="1 2">MAH-18</strain>
    </source>
</reference>
<dbReference type="AlphaFoldDB" id="A0A6L6XVZ6"/>
<dbReference type="EMBL" id="WSEK01000004">
    <property type="protein sequence ID" value="MVQ51238.1"/>
    <property type="molecule type" value="Genomic_DNA"/>
</dbReference>
<evidence type="ECO:0000313" key="1">
    <source>
        <dbReference type="EMBL" id="MVQ51238.1"/>
    </source>
</evidence>
<gene>
    <name evidence="1" type="ORF">GON03_18815</name>
</gene>
<dbReference type="Pfam" id="PF10604">
    <property type="entry name" value="Polyketide_cyc2"/>
    <property type="match status" value="1"/>
</dbReference>
<dbReference type="InterPro" id="IPR019587">
    <property type="entry name" value="Polyketide_cyclase/dehydratase"/>
</dbReference>
<organism evidence="1 2">
    <name type="scientific">Nocardioides agri</name>
    <dbReference type="NCBI Taxonomy" id="2682843"/>
    <lineage>
        <taxon>Bacteria</taxon>
        <taxon>Bacillati</taxon>
        <taxon>Actinomycetota</taxon>
        <taxon>Actinomycetes</taxon>
        <taxon>Propionibacteriales</taxon>
        <taxon>Nocardioidaceae</taxon>
        <taxon>Nocardioides</taxon>
    </lineage>
</organism>
<name>A0A6L6XVZ6_9ACTN</name>
<keyword evidence="2" id="KW-1185">Reference proteome</keyword>
<protein>
    <submittedName>
        <fullName evidence="1">SRPBCC family protein</fullName>
    </submittedName>
</protein>
<accession>A0A6L6XVZ6</accession>
<comment type="caution">
    <text evidence="1">The sequence shown here is derived from an EMBL/GenBank/DDBJ whole genome shotgun (WGS) entry which is preliminary data.</text>
</comment>
<dbReference type="InterPro" id="IPR023393">
    <property type="entry name" value="START-like_dom_sf"/>
</dbReference>
<evidence type="ECO:0000313" key="2">
    <source>
        <dbReference type="Proteomes" id="UP000473525"/>
    </source>
</evidence>
<proteinExistence type="predicted"/>
<dbReference type="CDD" id="cd07812">
    <property type="entry name" value="SRPBCC"/>
    <property type="match status" value="1"/>
</dbReference>
<dbReference type="Proteomes" id="UP000473525">
    <property type="component" value="Unassembled WGS sequence"/>
</dbReference>
<dbReference type="RefSeq" id="WP_157344492.1">
    <property type="nucleotide sequence ID" value="NZ_WSEK01000004.1"/>
</dbReference>
<dbReference type="Gene3D" id="3.30.530.20">
    <property type="match status" value="1"/>
</dbReference>